<sequence>MLMSFVLFSIRRTMHKNPPTIVTVQIPLKSIEQRVILAWAQCREGGWGILDCVGREMLTEYISLFHQLRSDCSPFTSVTSSCMLFLPFPESPFQKYENGVHGNIREVLEEEPV</sequence>
<organism evidence="1 2">
    <name type="scientific">Psophocarpus tetragonolobus</name>
    <name type="common">Winged bean</name>
    <name type="synonym">Dolichos tetragonolobus</name>
    <dbReference type="NCBI Taxonomy" id="3891"/>
    <lineage>
        <taxon>Eukaryota</taxon>
        <taxon>Viridiplantae</taxon>
        <taxon>Streptophyta</taxon>
        <taxon>Embryophyta</taxon>
        <taxon>Tracheophyta</taxon>
        <taxon>Spermatophyta</taxon>
        <taxon>Magnoliopsida</taxon>
        <taxon>eudicotyledons</taxon>
        <taxon>Gunneridae</taxon>
        <taxon>Pentapetalae</taxon>
        <taxon>rosids</taxon>
        <taxon>fabids</taxon>
        <taxon>Fabales</taxon>
        <taxon>Fabaceae</taxon>
        <taxon>Papilionoideae</taxon>
        <taxon>50 kb inversion clade</taxon>
        <taxon>NPAAA clade</taxon>
        <taxon>indigoferoid/millettioid clade</taxon>
        <taxon>Phaseoleae</taxon>
        <taxon>Psophocarpus</taxon>
    </lineage>
</organism>
<dbReference type="Proteomes" id="UP001386955">
    <property type="component" value="Unassembled WGS sequence"/>
</dbReference>
<accession>A0AAN9XJJ7</accession>
<gene>
    <name evidence="1" type="ORF">VNO78_15199</name>
</gene>
<dbReference type="EMBL" id="JAYMYS010000004">
    <property type="protein sequence ID" value="KAK7394664.1"/>
    <property type="molecule type" value="Genomic_DNA"/>
</dbReference>
<evidence type="ECO:0000313" key="2">
    <source>
        <dbReference type="Proteomes" id="UP001386955"/>
    </source>
</evidence>
<evidence type="ECO:0000313" key="1">
    <source>
        <dbReference type="EMBL" id="KAK7394664.1"/>
    </source>
</evidence>
<comment type="caution">
    <text evidence="1">The sequence shown here is derived from an EMBL/GenBank/DDBJ whole genome shotgun (WGS) entry which is preliminary data.</text>
</comment>
<protein>
    <submittedName>
        <fullName evidence="1">Uncharacterized protein</fullName>
    </submittedName>
</protein>
<proteinExistence type="predicted"/>
<name>A0AAN9XJJ7_PSOTE</name>
<dbReference type="AlphaFoldDB" id="A0AAN9XJJ7"/>
<reference evidence="1 2" key="1">
    <citation type="submission" date="2024-01" db="EMBL/GenBank/DDBJ databases">
        <title>The genomes of 5 underutilized Papilionoideae crops provide insights into root nodulation and disease resistanc.</title>
        <authorList>
            <person name="Jiang F."/>
        </authorList>
    </citation>
    <scope>NUCLEOTIDE SEQUENCE [LARGE SCALE GENOMIC DNA]</scope>
    <source>
        <strain evidence="1">DUOXIRENSHENG_FW03</strain>
        <tissue evidence="1">Leaves</tissue>
    </source>
</reference>
<keyword evidence="2" id="KW-1185">Reference proteome</keyword>